<sequence length="40" mass="4790">MFWFDRYSVSAGRQVLLSMSLSSYLNECLRISFPSEILRW</sequence>
<organism evidence="1 2">
    <name type="scientific">Rattus norvegicus</name>
    <name type="common">Rat</name>
    <dbReference type="NCBI Taxonomy" id="10116"/>
    <lineage>
        <taxon>Eukaryota</taxon>
        <taxon>Metazoa</taxon>
        <taxon>Chordata</taxon>
        <taxon>Craniata</taxon>
        <taxon>Vertebrata</taxon>
        <taxon>Euteleostomi</taxon>
        <taxon>Mammalia</taxon>
        <taxon>Eutheria</taxon>
        <taxon>Euarchontoglires</taxon>
        <taxon>Glires</taxon>
        <taxon>Rodentia</taxon>
        <taxon>Myomorpha</taxon>
        <taxon>Muroidea</taxon>
        <taxon>Muridae</taxon>
        <taxon>Murinae</taxon>
        <taxon>Rattus</taxon>
    </lineage>
</organism>
<dbReference type="Proteomes" id="UP000234681">
    <property type="component" value="Chromosome 4"/>
</dbReference>
<evidence type="ECO:0000313" key="1">
    <source>
        <dbReference type="EMBL" id="EDL91505.1"/>
    </source>
</evidence>
<proteinExistence type="predicted"/>
<name>A6IBN7_RAT</name>
<dbReference type="AlphaFoldDB" id="A6IBN7"/>
<protein>
    <submittedName>
        <fullName evidence="1">RCG56463</fullName>
    </submittedName>
</protein>
<gene>
    <name evidence="1" type="ORF">rCG_56463</name>
</gene>
<dbReference type="EMBL" id="CH473957">
    <property type="protein sequence ID" value="EDL91505.1"/>
    <property type="molecule type" value="Genomic_DNA"/>
</dbReference>
<evidence type="ECO:0000313" key="2">
    <source>
        <dbReference type="Proteomes" id="UP000234681"/>
    </source>
</evidence>
<reference evidence="2" key="1">
    <citation type="submission" date="2005-09" db="EMBL/GenBank/DDBJ databases">
        <authorList>
            <person name="Mural R.J."/>
            <person name="Li P.W."/>
            <person name="Adams M.D."/>
            <person name="Amanatides P.G."/>
            <person name="Baden-Tillson H."/>
            <person name="Barnstead M."/>
            <person name="Chin S.H."/>
            <person name="Dew I."/>
            <person name="Evans C.A."/>
            <person name="Ferriera S."/>
            <person name="Flanigan M."/>
            <person name="Fosler C."/>
            <person name="Glodek A."/>
            <person name="Gu Z."/>
            <person name="Holt R.A."/>
            <person name="Jennings D."/>
            <person name="Kraft C.L."/>
            <person name="Lu F."/>
            <person name="Nguyen T."/>
            <person name="Nusskern D.R."/>
            <person name="Pfannkoch C.M."/>
            <person name="Sitter C."/>
            <person name="Sutton G.G."/>
            <person name="Venter J.C."/>
            <person name="Wang Z."/>
            <person name="Woodage T."/>
            <person name="Zheng X.H."/>
            <person name="Zhong F."/>
        </authorList>
    </citation>
    <scope>NUCLEOTIDE SEQUENCE [LARGE SCALE GENOMIC DNA]</scope>
    <source>
        <strain>BN</strain>
        <strain evidence="2">Sprague-Dawley</strain>
    </source>
</reference>
<accession>A6IBN7</accession>